<evidence type="ECO:0000313" key="1">
    <source>
        <dbReference type="EMBL" id="KAG8500864.1"/>
    </source>
</evidence>
<reference evidence="1 2" key="1">
    <citation type="journal article" date="2021" name="bioRxiv">
        <title>The Gossypium anomalum genome as a resource for cotton improvement and evolutionary analysis of hybrid incompatibility.</title>
        <authorList>
            <person name="Grover C.E."/>
            <person name="Yuan D."/>
            <person name="Arick M.A."/>
            <person name="Miller E.R."/>
            <person name="Hu G."/>
            <person name="Peterson D.G."/>
            <person name="Wendel J.F."/>
            <person name="Udall J.A."/>
        </authorList>
    </citation>
    <scope>NUCLEOTIDE SEQUENCE [LARGE SCALE GENOMIC DNA]</scope>
    <source>
        <strain evidence="1">JFW-Udall</strain>
        <tissue evidence="1">Leaf</tissue>
    </source>
</reference>
<accession>A0A8J5Z5G5</accession>
<protein>
    <submittedName>
        <fullName evidence="1">Uncharacterized protein</fullName>
    </submittedName>
</protein>
<comment type="caution">
    <text evidence="1">The sequence shown here is derived from an EMBL/GenBank/DDBJ whole genome shotgun (WGS) entry which is preliminary data.</text>
</comment>
<proteinExistence type="predicted"/>
<keyword evidence="2" id="KW-1185">Reference proteome</keyword>
<dbReference type="Proteomes" id="UP000701853">
    <property type="component" value="Chromosome 2"/>
</dbReference>
<gene>
    <name evidence="1" type="ORF">CXB51_002875</name>
</gene>
<organism evidence="1 2">
    <name type="scientific">Gossypium anomalum</name>
    <dbReference type="NCBI Taxonomy" id="47600"/>
    <lineage>
        <taxon>Eukaryota</taxon>
        <taxon>Viridiplantae</taxon>
        <taxon>Streptophyta</taxon>
        <taxon>Embryophyta</taxon>
        <taxon>Tracheophyta</taxon>
        <taxon>Spermatophyta</taxon>
        <taxon>Magnoliopsida</taxon>
        <taxon>eudicotyledons</taxon>
        <taxon>Gunneridae</taxon>
        <taxon>Pentapetalae</taxon>
        <taxon>rosids</taxon>
        <taxon>malvids</taxon>
        <taxon>Malvales</taxon>
        <taxon>Malvaceae</taxon>
        <taxon>Malvoideae</taxon>
        <taxon>Gossypium</taxon>
    </lineage>
</organism>
<sequence>MERIRRRCGYENGIDVGAEGSRGGISLARKAGITVQLNNFSKNHIDVLVKEDNVNQE</sequence>
<dbReference type="AlphaFoldDB" id="A0A8J5Z5G5"/>
<dbReference type="OrthoDB" id="1750221at2759"/>
<name>A0A8J5Z5G5_9ROSI</name>
<evidence type="ECO:0000313" key="2">
    <source>
        <dbReference type="Proteomes" id="UP000701853"/>
    </source>
</evidence>
<dbReference type="EMBL" id="JAHUZN010000002">
    <property type="protein sequence ID" value="KAG8500864.1"/>
    <property type="molecule type" value="Genomic_DNA"/>
</dbReference>